<evidence type="ECO:0000313" key="3">
    <source>
        <dbReference type="EMBL" id="VFT78318.1"/>
    </source>
</evidence>
<evidence type="ECO:0000313" key="2">
    <source>
        <dbReference type="EMBL" id="KAF0719352.1"/>
    </source>
</evidence>
<keyword evidence="4" id="KW-1185">Reference proteome</keyword>
<feature type="compositionally biased region" description="Basic residues" evidence="1">
    <location>
        <begin position="226"/>
        <end position="241"/>
    </location>
</feature>
<evidence type="ECO:0000313" key="4">
    <source>
        <dbReference type="Proteomes" id="UP000332933"/>
    </source>
</evidence>
<feature type="compositionally biased region" description="Polar residues" evidence="1">
    <location>
        <begin position="19"/>
        <end position="32"/>
    </location>
</feature>
<sequence length="258" mass="28222">MTRRPPLRAFATADITFTVSTHRNPPTKTRPQSACRARKASADAKLEKAKKTPPAAARSASFVKMNATHESTVSALDAESRSSTAKHHGDGVRKSNAWVVEKHDMAKPRVRMDPKQQLVPRPGNSSSPPRHRQHESPSPPRQTVVAPSTTVAGKHPPPPRDERRRQQQSMIVDPENIVQDIERWSGAKWDNERGFVTKPSSPRPAMVFHDPAAQHAATPSSFGRQVKQHGNKGVGSRHSRAAHVATAAPATPVVAPWI</sequence>
<dbReference type="EMBL" id="CAADRA010000076">
    <property type="protein sequence ID" value="VFT78318.1"/>
    <property type="molecule type" value="Genomic_DNA"/>
</dbReference>
<reference evidence="3 4" key="1">
    <citation type="submission" date="2019-03" db="EMBL/GenBank/DDBJ databases">
        <authorList>
            <person name="Gaulin E."/>
            <person name="Dumas B."/>
        </authorList>
    </citation>
    <scope>NUCLEOTIDE SEQUENCE [LARGE SCALE GENOMIC DNA]</scope>
    <source>
        <strain evidence="3">CBS 568.67</strain>
    </source>
</reference>
<gene>
    <name evidence="3" type="primary">Aste57867_1096</name>
    <name evidence="2" type="ORF">As57867_001095</name>
    <name evidence="3" type="ORF">ASTE57867_1096</name>
</gene>
<feature type="compositionally biased region" description="Basic and acidic residues" evidence="1">
    <location>
        <begin position="100"/>
        <end position="114"/>
    </location>
</feature>
<feature type="region of interest" description="Disordered" evidence="1">
    <location>
        <begin position="214"/>
        <end position="246"/>
    </location>
</feature>
<dbReference type="EMBL" id="VJMH01000076">
    <property type="protein sequence ID" value="KAF0719352.1"/>
    <property type="molecule type" value="Genomic_DNA"/>
</dbReference>
<protein>
    <submittedName>
        <fullName evidence="3">Aste57867_1096 protein</fullName>
    </submittedName>
</protein>
<accession>A0A485K4T0</accession>
<reference evidence="2" key="2">
    <citation type="submission" date="2019-06" db="EMBL/GenBank/DDBJ databases">
        <title>Genomics analysis of Aphanomyces spp. identifies a new class of oomycete effector associated with host adaptation.</title>
        <authorList>
            <person name="Gaulin E."/>
        </authorList>
    </citation>
    <scope>NUCLEOTIDE SEQUENCE</scope>
    <source>
        <strain evidence="2">CBS 578.67</strain>
    </source>
</reference>
<evidence type="ECO:0000256" key="1">
    <source>
        <dbReference type="SAM" id="MobiDB-lite"/>
    </source>
</evidence>
<name>A0A485K4T0_9STRA</name>
<dbReference type="AlphaFoldDB" id="A0A485K4T0"/>
<organism evidence="3 4">
    <name type="scientific">Aphanomyces stellatus</name>
    <dbReference type="NCBI Taxonomy" id="120398"/>
    <lineage>
        <taxon>Eukaryota</taxon>
        <taxon>Sar</taxon>
        <taxon>Stramenopiles</taxon>
        <taxon>Oomycota</taxon>
        <taxon>Saprolegniomycetes</taxon>
        <taxon>Saprolegniales</taxon>
        <taxon>Verrucalvaceae</taxon>
        <taxon>Aphanomyces</taxon>
    </lineage>
</organism>
<feature type="compositionally biased region" description="Basic and acidic residues" evidence="1">
    <location>
        <begin position="40"/>
        <end position="50"/>
    </location>
</feature>
<proteinExistence type="predicted"/>
<feature type="region of interest" description="Disordered" evidence="1">
    <location>
        <begin position="19"/>
        <end position="177"/>
    </location>
</feature>
<dbReference type="Proteomes" id="UP000332933">
    <property type="component" value="Unassembled WGS sequence"/>
</dbReference>
<dbReference type="OrthoDB" id="10589261at2759"/>